<evidence type="ECO:0000313" key="2">
    <source>
        <dbReference type="EMBL" id="MBC8542879.1"/>
    </source>
</evidence>
<keyword evidence="1" id="KW-1133">Transmembrane helix</keyword>
<dbReference type="RefSeq" id="WP_177720298.1">
    <property type="nucleotide sequence ID" value="NZ_JACRSQ010000005.1"/>
</dbReference>
<keyword evidence="1" id="KW-0472">Membrane</keyword>
<organism evidence="2 3">
    <name type="scientific">Bianquea renquensis</name>
    <dbReference type="NCBI Taxonomy" id="2763661"/>
    <lineage>
        <taxon>Bacteria</taxon>
        <taxon>Bacillati</taxon>
        <taxon>Bacillota</taxon>
        <taxon>Clostridia</taxon>
        <taxon>Eubacteriales</taxon>
        <taxon>Bianqueaceae</taxon>
        <taxon>Bianquea</taxon>
    </lineage>
</organism>
<accession>A0A926DT61</accession>
<name>A0A926DT61_9FIRM</name>
<comment type="caution">
    <text evidence="2">The sequence shown here is derived from an EMBL/GenBank/DDBJ whole genome shotgun (WGS) entry which is preliminary data.</text>
</comment>
<feature type="transmembrane region" description="Helical" evidence="1">
    <location>
        <begin position="102"/>
        <end position="119"/>
    </location>
</feature>
<sequence length="194" mass="21994">MNDGYKLVAGPLTILLTAVVFLFFYLRNRKKGWTAIYYTVAVFALWSVYTVMVHTILPLPLDWDAMRAMRDLQAYQPIQWNPIASIQEGIQMKGMGSYLSDISWILRSGAVLGIVLPIVFPKAKRLWIQILTALGIGGFLFLYPVAFRAATGITSTADLSYSLWYWLAYAVGMGVYQLILRVYPEFLGYMKPKS</sequence>
<protein>
    <submittedName>
        <fullName evidence="2">Uncharacterized protein</fullName>
    </submittedName>
</protein>
<reference evidence="2" key="1">
    <citation type="submission" date="2020-08" db="EMBL/GenBank/DDBJ databases">
        <title>Genome public.</title>
        <authorList>
            <person name="Liu C."/>
            <person name="Sun Q."/>
        </authorList>
    </citation>
    <scope>NUCLEOTIDE SEQUENCE</scope>
    <source>
        <strain evidence="2">NSJ-32</strain>
    </source>
</reference>
<feature type="transmembrane region" description="Helical" evidence="1">
    <location>
        <begin position="35"/>
        <end position="57"/>
    </location>
</feature>
<gene>
    <name evidence="2" type="ORF">H8730_04885</name>
</gene>
<feature type="transmembrane region" description="Helical" evidence="1">
    <location>
        <begin position="6"/>
        <end position="26"/>
    </location>
</feature>
<keyword evidence="1" id="KW-0812">Transmembrane</keyword>
<proteinExistence type="predicted"/>
<dbReference type="Proteomes" id="UP000657006">
    <property type="component" value="Unassembled WGS sequence"/>
</dbReference>
<dbReference type="EMBL" id="JACRSQ010000005">
    <property type="protein sequence ID" value="MBC8542879.1"/>
    <property type="molecule type" value="Genomic_DNA"/>
</dbReference>
<evidence type="ECO:0000313" key="3">
    <source>
        <dbReference type="Proteomes" id="UP000657006"/>
    </source>
</evidence>
<keyword evidence="3" id="KW-1185">Reference proteome</keyword>
<evidence type="ECO:0000256" key="1">
    <source>
        <dbReference type="SAM" id="Phobius"/>
    </source>
</evidence>
<feature type="transmembrane region" description="Helical" evidence="1">
    <location>
        <begin position="163"/>
        <end position="183"/>
    </location>
</feature>
<feature type="transmembrane region" description="Helical" evidence="1">
    <location>
        <begin position="126"/>
        <end position="143"/>
    </location>
</feature>
<dbReference type="AlphaFoldDB" id="A0A926DT61"/>